<dbReference type="Proteomes" id="UP001154114">
    <property type="component" value="Chromosome 15"/>
</dbReference>
<organism evidence="2 3">
    <name type="scientific">Chrysodeixis includens</name>
    <name type="common">Soybean looper</name>
    <name type="synonym">Pseudoplusia includens</name>
    <dbReference type="NCBI Taxonomy" id="689277"/>
    <lineage>
        <taxon>Eukaryota</taxon>
        <taxon>Metazoa</taxon>
        <taxon>Ecdysozoa</taxon>
        <taxon>Arthropoda</taxon>
        <taxon>Hexapoda</taxon>
        <taxon>Insecta</taxon>
        <taxon>Pterygota</taxon>
        <taxon>Neoptera</taxon>
        <taxon>Endopterygota</taxon>
        <taxon>Lepidoptera</taxon>
        <taxon>Glossata</taxon>
        <taxon>Ditrysia</taxon>
        <taxon>Noctuoidea</taxon>
        <taxon>Noctuidae</taxon>
        <taxon>Plusiinae</taxon>
        <taxon>Chrysodeixis</taxon>
    </lineage>
</organism>
<gene>
    <name evidence="2" type="ORF">CINC_LOCUS3628</name>
</gene>
<accession>A0A9P0FV01</accession>
<dbReference type="Gene3D" id="1.10.238.270">
    <property type="match status" value="1"/>
</dbReference>
<sequence length="183" mass="20138">MYKVFIFIAIYFAACYAAPGGVTCGYTPRELFRCLTLPVLVDSEIVKKCKSSSDQCGRVNCLYRESKWWSEDALDKVKFAAFLSDFAKKNPAWVPTVELAKSQCLGESKLLPQGASLDCPAFDITHCVYMTFLKHAAASTWSNAEDCAGAREYARSCPICPSDCFATAIPIGSCNACYSPPRF</sequence>
<evidence type="ECO:0000313" key="3">
    <source>
        <dbReference type="Proteomes" id="UP001154114"/>
    </source>
</evidence>
<keyword evidence="1" id="KW-0732">Signal</keyword>
<dbReference type="AlphaFoldDB" id="A0A9P0FV01"/>
<reference evidence="2" key="1">
    <citation type="submission" date="2021-12" db="EMBL/GenBank/DDBJ databases">
        <authorList>
            <person name="King R."/>
        </authorList>
    </citation>
    <scope>NUCLEOTIDE SEQUENCE</scope>
</reference>
<feature type="signal peptide" evidence="1">
    <location>
        <begin position="1"/>
        <end position="17"/>
    </location>
</feature>
<name>A0A9P0FV01_CHRIL</name>
<evidence type="ECO:0000256" key="1">
    <source>
        <dbReference type="SAM" id="SignalP"/>
    </source>
</evidence>
<proteinExistence type="predicted"/>
<dbReference type="OrthoDB" id="7410140at2759"/>
<dbReference type="EMBL" id="LR824018">
    <property type="protein sequence ID" value="CAH0587165.1"/>
    <property type="molecule type" value="Genomic_DNA"/>
</dbReference>
<feature type="chain" id="PRO_5040507139" evidence="1">
    <location>
        <begin position="18"/>
        <end position="183"/>
    </location>
</feature>
<protein>
    <submittedName>
        <fullName evidence="2">Uncharacterized protein</fullName>
    </submittedName>
</protein>
<evidence type="ECO:0000313" key="2">
    <source>
        <dbReference type="EMBL" id="CAH0587165.1"/>
    </source>
</evidence>
<keyword evidence="3" id="KW-1185">Reference proteome</keyword>